<proteinExistence type="predicted"/>
<evidence type="ECO:0000313" key="1">
    <source>
        <dbReference type="EMBL" id="CCG00340.1"/>
    </source>
</evidence>
<gene>
    <name evidence="1" type="ORF">VIS_S18CTB50009</name>
</gene>
<reference evidence="1" key="2">
    <citation type="submission" date="2012-02" db="EMBL/GenBank/DDBJ databases">
        <authorList>
            <person name="Genoscope - CEA"/>
        </authorList>
    </citation>
    <scope>NUCLEOTIDE SEQUENCE</scope>
</reference>
<organism evidence="1">
    <name type="scientific">uncultured Flavobacteriia bacterium</name>
    <dbReference type="NCBI Taxonomy" id="212695"/>
    <lineage>
        <taxon>Bacteria</taxon>
        <taxon>Pseudomonadati</taxon>
        <taxon>Bacteroidota</taxon>
        <taxon>Flavobacteriia</taxon>
        <taxon>environmental samples</taxon>
    </lineage>
</organism>
<accession>H6RH29</accession>
<protein>
    <submittedName>
        <fullName evidence="1">Uncharacterized protein</fullName>
    </submittedName>
</protein>
<name>H6RH29_9BACT</name>
<sequence length="54" mass="5850">MIIKKIVPVSAQARKMLPSFTKTINSVSAATGGEAGISPLKGFKSNRKSRRYIN</sequence>
<dbReference type="EMBL" id="FO117605">
    <property type="protein sequence ID" value="CCG00340.1"/>
    <property type="molecule type" value="Genomic_DNA"/>
</dbReference>
<reference evidence="1" key="1">
    <citation type="journal article" date="2012" name="Environ. Microbiol.">
        <title>Genomic content of uncultured Bacteroidetes from contrasting oceanic provinces in the North Atlantic Ocean.</title>
        <authorList>
            <person name="Gomez-Pereira P.R."/>
            <person name="Schuler M."/>
            <person name="Fuchs B.M."/>
            <person name="Bennke C."/>
            <person name="Teeling H."/>
            <person name="Waldmann J."/>
            <person name="Richter M."/>
            <person name="Barbe V."/>
            <person name="Bataille E."/>
            <person name="Glockner F.O."/>
            <person name="Amann R."/>
        </authorList>
    </citation>
    <scope>NUCLEOTIDE SEQUENCE</scope>
</reference>
<dbReference type="AlphaFoldDB" id="H6RH29"/>